<reference evidence="9 10" key="1">
    <citation type="submission" date="2019-03" db="EMBL/GenBank/DDBJ databases">
        <title>Genomic Encyclopedia of Type Strains, Phase IV (KMG-IV): sequencing the most valuable type-strain genomes for metagenomic binning, comparative biology and taxonomic classification.</title>
        <authorList>
            <person name="Goeker M."/>
        </authorList>
    </citation>
    <scope>NUCLEOTIDE SEQUENCE [LARGE SCALE GENOMIC DNA]</scope>
    <source>
        <strain evidence="9 10">DSM 7445</strain>
    </source>
</reference>
<keyword evidence="5 7" id="KW-0573">Peptidoglycan synthesis</keyword>
<dbReference type="GO" id="GO:0009252">
    <property type="term" value="P:peptidoglycan biosynthetic process"/>
    <property type="evidence" value="ECO:0007669"/>
    <property type="project" value="UniProtKB-UniPathway"/>
</dbReference>
<feature type="active site" description="Proton donor/acceptor" evidence="7">
    <location>
        <position position="99"/>
    </location>
</feature>
<evidence type="ECO:0000259" key="8">
    <source>
        <dbReference type="PROSITE" id="PS52029"/>
    </source>
</evidence>
<dbReference type="SUPFAM" id="SSF141523">
    <property type="entry name" value="L,D-transpeptidase catalytic domain-like"/>
    <property type="match status" value="1"/>
</dbReference>
<dbReference type="PANTHER" id="PTHR36699">
    <property type="entry name" value="LD-TRANSPEPTIDASE"/>
    <property type="match status" value="1"/>
</dbReference>
<evidence type="ECO:0000256" key="7">
    <source>
        <dbReference type="PROSITE-ProRule" id="PRU01373"/>
    </source>
</evidence>
<dbReference type="RefSeq" id="WP_207907338.1">
    <property type="nucleotide sequence ID" value="NZ_SLZQ01000026.1"/>
</dbReference>
<comment type="similarity">
    <text evidence="2">Belongs to the YkuD family.</text>
</comment>
<evidence type="ECO:0000256" key="5">
    <source>
        <dbReference type="ARBA" id="ARBA00022984"/>
    </source>
</evidence>
<dbReference type="GO" id="GO:0071555">
    <property type="term" value="P:cell wall organization"/>
    <property type="evidence" value="ECO:0007669"/>
    <property type="project" value="UniProtKB-UniRule"/>
</dbReference>
<dbReference type="GO" id="GO:0016740">
    <property type="term" value="F:transferase activity"/>
    <property type="evidence" value="ECO:0007669"/>
    <property type="project" value="UniProtKB-KW"/>
</dbReference>
<name>A0A4R3HNN9_PAULE</name>
<comment type="pathway">
    <text evidence="1 7">Cell wall biogenesis; peptidoglycan biosynthesis.</text>
</comment>
<comment type="caution">
    <text evidence="9">The sequence shown here is derived from an EMBL/GenBank/DDBJ whole genome shotgun (WGS) entry which is preliminary data.</text>
</comment>
<evidence type="ECO:0000256" key="2">
    <source>
        <dbReference type="ARBA" id="ARBA00005992"/>
    </source>
</evidence>
<keyword evidence="10" id="KW-1185">Reference proteome</keyword>
<evidence type="ECO:0000313" key="10">
    <source>
        <dbReference type="Proteomes" id="UP000295382"/>
    </source>
</evidence>
<evidence type="ECO:0000256" key="3">
    <source>
        <dbReference type="ARBA" id="ARBA00022679"/>
    </source>
</evidence>
<dbReference type="UniPathway" id="UPA00219"/>
<dbReference type="InterPro" id="IPR038063">
    <property type="entry name" value="Transpep_catalytic_dom"/>
</dbReference>
<evidence type="ECO:0000256" key="1">
    <source>
        <dbReference type="ARBA" id="ARBA00004752"/>
    </source>
</evidence>
<dbReference type="Proteomes" id="UP000295382">
    <property type="component" value="Unassembled WGS sequence"/>
</dbReference>
<dbReference type="GO" id="GO:0008360">
    <property type="term" value="P:regulation of cell shape"/>
    <property type="evidence" value="ECO:0007669"/>
    <property type="project" value="UniProtKB-UniRule"/>
</dbReference>
<dbReference type="Gene3D" id="2.40.440.10">
    <property type="entry name" value="L,D-transpeptidase catalytic domain-like"/>
    <property type="match status" value="1"/>
</dbReference>
<dbReference type="AlphaFoldDB" id="A0A4R3HNN9"/>
<evidence type="ECO:0000313" key="9">
    <source>
        <dbReference type="EMBL" id="TCS31963.1"/>
    </source>
</evidence>
<sequence>MAWAQSKVELVRVLKAERKLQVIAGGSVVKEFKIALGSNPIGHKQQEGDGKTPEGSYTLDYKKSDSAYYKAIHVSYPNEADVSSAKARGVNPGGQIMIHGQKNGLGWLSFISQRMDWTLGCVALSNDDMETVWKMVDVGTKIEIRP</sequence>
<feature type="domain" description="L,D-TPase catalytic" evidence="8">
    <location>
        <begin position="9"/>
        <end position="145"/>
    </location>
</feature>
<dbReference type="CDD" id="cd16913">
    <property type="entry name" value="YkuD_like"/>
    <property type="match status" value="1"/>
</dbReference>
<keyword evidence="6 7" id="KW-0961">Cell wall biogenesis/degradation</keyword>
<keyword evidence="4 7" id="KW-0133">Cell shape</keyword>
<dbReference type="InterPro" id="IPR005490">
    <property type="entry name" value="LD_TPept_cat_dom"/>
</dbReference>
<dbReference type="GO" id="GO:0004180">
    <property type="term" value="F:carboxypeptidase activity"/>
    <property type="evidence" value="ECO:0007669"/>
    <property type="project" value="UniProtKB-ARBA"/>
</dbReference>
<protein>
    <submittedName>
        <fullName evidence="9">L,D-transpeptidase-like protein</fullName>
    </submittedName>
</protein>
<evidence type="ECO:0000256" key="6">
    <source>
        <dbReference type="ARBA" id="ARBA00023316"/>
    </source>
</evidence>
<dbReference type="PANTHER" id="PTHR36699:SF1">
    <property type="entry name" value="L,D-TRANSPEPTIDASE YAFK-RELATED"/>
    <property type="match status" value="1"/>
</dbReference>
<dbReference type="EMBL" id="SLZQ01000026">
    <property type="protein sequence ID" value="TCS31963.1"/>
    <property type="molecule type" value="Genomic_DNA"/>
</dbReference>
<keyword evidence="3" id="KW-0808">Transferase</keyword>
<evidence type="ECO:0000256" key="4">
    <source>
        <dbReference type="ARBA" id="ARBA00022960"/>
    </source>
</evidence>
<proteinExistence type="inferred from homology"/>
<accession>A0A4R3HNN9</accession>
<feature type="active site" description="Nucleophile" evidence="7">
    <location>
        <position position="121"/>
    </location>
</feature>
<organism evidence="9 10">
    <name type="scientific">Paucimonas lemoignei</name>
    <name type="common">Pseudomonas lemoignei</name>
    <dbReference type="NCBI Taxonomy" id="29443"/>
    <lineage>
        <taxon>Bacteria</taxon>
        <taxon>Pseudomonadati</taxon>
        <taxon>Pseudomonadota</taxon>
        <taxon>Betaproteobacteria</taxon>
        <taxon>Burkholderiales</taxon>
        <taxon>Burkholderiaceae</taxon>
        <taxon>Paucimonas</taxon>
    </lineage>
</organism>
<gene>
    <name evidence="9" type="ORF">EDC30_1261</name>
</gene>
<dbReference type="Pfam" id="PF03734">
    <property type="entry name" value="YkuD"/>
    <property type="match status" value="1"/>
</dbReference>
<dbReference type="PROSITE" id="PS52029">
    <property type="entry name" value="LD_TPASE"/>
    <property type="match status" value="1"/>
</dbReference>